<dbReference type="RefSeq" id="WP_120555007.1">
    <property type="nucleotide sequence ID" value="NZ_RAWK01000043.1"/>
</dbReference>
<dbReference type="InterPro" id="IPR029058">
    <property type="entry name" value="AB_hydrolase_fold"/>
</dbReference>
<dbReference type="EMBL" id="RAWK01000043">
    <property type="protein sequence ID" value="RKH70434.1"/>
    <property type="molecule type" value="Genomic_DNA"/>
</dbReference>
<feature type="chain" id="PRO_5017310040" evidence="1">
    <location>
        <begin position="19"/>
        <end position="488"/>
    </location>
</feature>
<dbReference type="Pfam" id="PF08386">
    <property type="entry name" value="Abhydrolase_4"/>
    <property type="match status" value="1"/>
</dbReference>
<feature type="domain" description="Peptidase S33 tripeptidyl aminopeptidase-like C-terminal" evidence="3">
    <location>
        <begin position="381"/>
        <end position="467"/>
    </location>
</feature>
<dbReference type="InterPro" id="IPR000073">
    <property type="entry name" value="AB_hydrolase_1"/>
</dbReference>
<name>A0A3A8R4Y5_9BACT</name>
<feature type="domain" description="AB hydrolase-1" evidence="2">
    <location>
        <begin position="79"/>
        <end position="227"/>
    </location>
</feature>
<dbReference type="AlphaFoldDB" id="A0A3A8R4Y5"/>
<keyword evidence="1" id="KW-0732">Signal</keyword>
<evidence type="ECO:0000313" key="5">
    <source>
        <dbReference type="Proteomes" id="UP000267003"/>
    </source>
</evidence>
<dbReference type="Gene3D" id="3.40.50.1820">
    <property type="entry name" value="alpha/beta hydrolase"/>
    <property type="match status" value="1"/>
</dbReference>
<accession>A0A3A8R4Y5</accession>
<evidence type="ECO:0000259" key="2">
    <source>
        <dbReference type="Pfam" id="PF00561"/>
    </source>
</evidence>
<dbReference type="OrthoDB" id="613638at2"/>
<keyword evidence="4" id="KW-0378">Hydrolase</keyword>
<dbReference type="Proteomes" id="UP000267003">
    <property type="component" value="Unassembled WGS sequence"/>
</dbReference>
<sequence>MRLPLLVAVLWLSWDAGAEPAPAVPRFEPGACAVEVAASERIDCGLLVVPENRRKADSRSIRLPVTVFRSRAGKPLADPVLFMPGGPGLSAVERITSGKNNKLLDERDYIVLEQRGAKFAQPSLQCPEITKLKGEEAAGRLRGPAAATALAQAAGRCRATLTASGVDLDGYTSEAAADDIEDLRKVLGVARWNLYGVSYSTRLMLTVLRRHPAGVRSVVLDSVLPPEVNFDEVSATNVLRVLNQVFDGCAVDRECGARYPDLRARFAKLVADADRRPLKLFIRAAGGPAEVRGAQVVEAIYAAMHEPMRIPFIPRLIVDASEGRFETLIGLIRGNQGPSPMAWGLRYSVWCAEELPFEDAGRIAAQLAPALGLGGLNEGTASPQECRAWNVTPAPAVENTPVKSDVPALVFAGEFDPDTPPEWGHRLLDSMPNAYPVDMRGASHAASFNSCGVSIVKAFLQDPSHPPAVDCALKRRGADFSQSVRALP</sequence>
<dbReference type="Pfam" id="PF00561">
    <property type="entry name" value="Abhydrolase_1"/>
    <property type="match status" value="1"/>
</dbReference>
<protein>
    <submittedName>
        <fullName evidence="4">Alpha/beta hydrolase</fullName>
    </submittedName>
</protein>
<evidence type="ECO:0000259" key="3">
    <source>
        <dbReference type="Pfam" id="PF08386"/>
    </source>
</evidence>
<feature type="signal peptide" evidence="1">
    <location>
        <begin position="1"/>
        <end position="18"/>
    </location>
</feature>
<dbReference type="GO" id="GO:0016787">
    <property type="term" value="F:hydrolase activity"/>
    <property type="evidence" value="ECO:0007669"/>
    <property type="project" value="UniProtKB-KW"/>
</dbReference>
<evidence type="ECO:0000313" key="4">
    <source>
        <dbReference type="EMBL" id="RKH70434.1"/>
    </source>
</evidence>
<organism evidence="4 5">
    <name type="scientific">Corallococcus aberystwythensis</name>
    <dbReference type="NCBI Taxonomy" id="2316722"/>
    <lineage>
        <taxon>Bacteria</taxon>
        <taxon>Pseudomonadati</taxon>
        <taxon>Myxococcota</taxon>
        <taxon>Myxococcia</taxon>
        <taxon>Myxococcales</taxon>
        <taxon>Cystobacterineae</taxon>
        <taxon>Myxococcaceae</taxon>
        <taxon>Corallococcus</taxon>
    </lineage>
</organism>
<proteinExistence type="predicted"/>
<comment type="caution">
    <text evidence="4">The sequence shown here is derived from an EMBL/GenBank/DDBJ whole genome shotgun (WGS) entry which is preliminary data.</text>
</comment>
<evidence type="ECO:0000256" key="1">
    <source>
        <dbReference type="SAM" id="SignalP"/>
    </source>
</evidence>
<dbReference type="SUPFAM" id="SSF53474">
    <property type="entry name" value="alpha/beta-Hydrolases"/>
    <property type="match status" value="1"/>
</dbReference>
<dbReference type="InterPro" id="IPR013595">
    <property type="entry name" value="Pept_S33_TAP-like_C"/>
</dbReference>
<reference evidence="5" key="1">
    <citation type="submission" date="2018-09" db="EMBL/GenBank/DDBJ databases">
        <authorList>
            <person name="Livingstone P.G."/>
            <person name="Whitworth D.E."/>
        </authorList>
    </citation>
    <scope>NUCLEOTIDE SEQUENCE [LARGE SCALE GENOMIC DNA]</scope>
    <source>
        <strain evidence="5">AB050A</strain>
    </source>
</reference>
<gene>
    <name evidence="4" type="ORF">D7W81_09430</name>
</gene>
<keyword evidence="5" id="KW-1185">Reference proteome</keyword>